<dbReference type="HOGENOM" id="CLU_489137_0_0_1"/>
<dbReference type="AlphaFoldDB" id="J4UGK7"/>
<accession>J4UGK7</accession>
<feature type="compositionally biased region" description="Basic and acidic residues" evidence="1">
    <location>
        <begin position="200"/>
        <end position="217"/>
    </location>
</feature>
<name>J4UGK7_BEAB2</name>
<feature type="compositionally biased region" description="Polar residues" evidence="1">
    <location>
        <begin position="80"/>
        <end position="95"/>
    </location>
</feature>
<feature type="compositionally biased region" description="Polar residues" evidence="1">
    <location>
        <begin position="183"/>
        <end position="196"/>
    </location>
</feature>
<feature type="compositionally biased region" description="Low complexity" evidence="1">
    <location>
        <begin position="331"/>
        <end position="341"/>
    </location>
</feature>
<feature type="compositionally biased region" description="Basic and acidic residues" evidence="1">
    <location>
        <begin position="7"/>
        <end position="18"/>
    </location>
</feature>
<reference evidence="2 3" key="1">
    <citation type="journal article" date="2012" name="Sci. Rep.">
        <title>Genomic perspectives on the evolution of fungal entomopathogenicity in Beauveria bassiana.</title>
        <authorList>
            <person name="Xiao G."/>
            <person name="Ying S.H."/>
            <person name="Zheng P."/>
            <person name="Wang Z.L."/>
            <person name="Zhang S."/>
            <person name="Xie X.Q."/>
            <person name="Shang Y."/>
            <person name="St Leger R.J."/>
            <person name="Zhao G.P."/>
            <person name="Wang C."/>
            <person name="Feng M.G."/>
        </authorList>
    </citation>
    <scope>NUCLEOTIDE SEQUENCE [LARGE SCALE GENOMIC DNA]</scope>
    <source>
        <strain evidence="2 3">ARSEF 2860</strain>
    </source>
</reference>
<feature type="compositionally biased region" description="Basic and acidic residues" evidence="1">
    <location>
        <begin position="243"/>
        <end position="254"/>
    </location>
</feature>
<protein>
    <submittedName>
        <fullName evidence="2">Uncharacterized protein</fullName>
    </submittedName>
</protein>
<dbReference type="GeneID" id="19892087"/>
<feature type="region of interest" description="Disordered" evidence="1">
    <location>
        <begin position="1"/>
        <end position="392"/>
    </location>
</feature>
<feature type="compositionally biased region" description="Acidic residues" evidence="1">
    <location>
        <begin position="51"/>
        <end position="63"/>
    </location>
</feature>
<feature type="compositionally biased region" description="Low complexity" evidence="1">
    <location>
        <begin position="117"/>
        <end position="129"/>
    </location>
</feature>
<gene>
    <name evidence="2" type="ORF">BBA_09075</name>
</gene>
<dbReference type="InParanoid" id="J4UGK7"/>
<sequence length="557" mass="59557">MAAAAAHETETTEHEDGPRAPTPTSPYLPQGTACGAASGSQDEVILIPSDSESESDSEADEDVPSLKAMTALIDKETAAQPHSTSPASTMTTVPNTPRAVESGLEVDDDMNGALQHSTPPVSLTTSVSPRQEPGDGSKSSRCSPSLSAAEVAERDLGQVEDANESVSSHCDHHEADDRAELLRQTQPHESASQNVLASDADGHTTDVGDCNSSRDADSDSSGDSSGGSNGDGDGDDDEYDDDGSSRDTDEDDRHSKKRGTRRSPFVSSSDHGHADGPPNDHTEENPPRPHKRQKVAHDRADITPVRRQNSMTRSAGRLPQSPERPQTASMLSPPASHSLSESESDEGSDCSNASNERRGILAAGGESHDRTDESRATKEEVETQGMRRKAGDVALQPMESLEVGPGCPNMGLNVVAWAFGMDASDEAPETPQTTQDQVAPDHPSQRINTTTRSAVLLRYYDHKAYVMSWTSMPANQSYGTTVGIGRLFSGLNKAFFDRFVREAKVQDDGEAGLFGLWKAIPRPVDPEGKCEPFKVLVIRCKRALCNGQVSSLSTMRQ</sequence>
<evidence type="ECO:0000313" key="2">
    <source>
        <dbReference type="EMBL" id="EJP62027.1"/>
    </source>
</evidence>
<proteinExistence type="predicted"/>
<feature type="compositionally biased region" description="Polar residues" evidence="1">
    <location>
        <begin position="137"/>
        <end position="146"/>
    </location>
</feature>
<evidence type="ECO:0000256" key="1">
    <source>
        <dbReference type="SAM" id="MobiDB-lite"/>
    </source>
</evidence>
<dbReference type="Proteomes" id="UP000002762">
    <property type="component" value="Unassembled WGS sequence"/>
</dbReference>
<evidence type="ECO:0000313" key="3">
    <source>
        <dbReference type="Proteomes" id="UP000002762"/>
    </source>
</evidence>
<feature type="compositionally biased region" description="Basic and acidic residues" evidence="1">
    <location>
        <begin position="169"/>
        <end position="181"/>
    </location>
</feature>
<keyword evidence="3" id="KW-1185">Reference proteome</keyword>
<dbReference type="RefSeq" id="XP_008602394.1">
    <property type="nucleotide sequence ID" value="XM_008604172.1"/>
</dbReference>
<feature type="compositionally biased region" description="Basic and acidic residues" evidence="1">
    <location>
        <begin position="366"/>
        <end position="381"/>
    </location>
</feature>
<feature type="compositionally biased region" description="Acidic residues" evidence="1">
    <location>
        <begin position="232"/>
        <end position="242"/>
    </location>
</feature>
<dbReference type="EMBL" id="JH725193">
    <property type="protein sequence ID" value="EJP62027.1"/>
    <property type="molecule type" value="Genomic_DNA"/>
</dbReference>
<organism evidence="2 3">
    <name type="scientific">Beauveria bassiana (strain ARSEF 2860)</name>
    <name type="common">White muscardine disease fungus</name>
    <name type="synonym">Tritirachium shiotae</name>
    <dbReference type="NCBI Taxonomy" id="655819"/>
    <lineage>
        <taxon>Eukaryota</taxon>
        <taxon>Fungi</taxon>
        <taxon>Dikarya</taxon>
        <taxon>Ascomycota</taxon>
        <taxon>Pezizomycotina</taxon>
        <taxon>Sordariomycetes</taxon>
        <taxon>Hypocreomycetidae</taxon>
        <taxon>Hypocreales</taxon>
        <taxon>Cordycipitaceae</taxon>
        <taxon>Beauveria</taxon>
    </lineage>
</organism>
<feature type="compositionally biased region" description="Basic and acidic residues" evidence="1">
    <location>
        <begin position="270"/>
        <end position="287"/>
    </location>
</feature>
<feature type="region of interest" description="Disordered" evidence="1">
    <location>
        <begin position="424"/>
        <end position="445"/>
    </location>
</feature>